<name>A0A5U8JE69_SALET</name>
<protein>
    <submittedName>
        <fullName evidence="1">Uncharacterized protein</fullName>
    </submittedName>
</protein>
<reference evidence="1" key="1">
    <citation type="submission" date="2018-06" db="EMBL/GenBank/DDBJ databases">
        <authorList>
            <person name="Ashton P.M."/>
            <person name="Dallman T."/>
            <person name="Nair S."/>
            <person name="De Pinna E."/>
            <person name="Peters T."/>
            <person name="Grant K."/>
        </authorList>
    </citation>
    <scope>NUCLEOTIDE SEQUENCE [LARGE SCALE GENOMIC DNA]</scope>
    <source>
        <strain evidence="1">449454</strain>
    </source>
</reference>
<dbReference type="Proteomes" id="UP000839597">
    <property type="component" value="Unassembled WGS sequence"/>
</dbReference>
<evidence type="ECO:0000313" key="1">
    <source>
        <dbReference type="EMBL" id="EBR8436064.1"/>
    </source>
</evidence>
<organism evidence="1">
    <name type="scientific">Salmonella enterica subsp. enterica serovar Panama</name>
    <dbReference type="NCBI Taxonomy" id="29472"/>
    <lineage>
        <taxon>Bacteria</taxon>
        <taxon>Pseudomonadati</taxon>
        <taxon>Pseudomonadota</taxon>
        <taxon>Gammaproteobacteria</taxon>
        <taxon>Enterobacterales</taxon>
        <taxon>Enterobacteriaceae</taxon>
        <taxon>Salmonella</taxon>
    </lineage>
</organism>
<gene>
    <name evidence="1" type="ORF">DOI44_24310</name>
</gene>
<accession>A0A5U8JE69</accession>
<comment type="caution">
    <text evidence="1">The sequence shown here is derived from an EMBL/GenBank/DDBJ whole genome shotgun (WGS) entry which is preliminary data.</text>
</comment>
<dbReference type="EMBL" id="AAGTPA010000041">
    <property type="protein sequence ID" value="EBR8436064.1"/>
    <property type="molecule type" value="Genomic_DNA"/>
</dbReference>
<proteinExistence type="predicted"/>
<sequence length="157" mass="18172">MDTQKEIYDKVKKHLYALYKVSADDKEMPDICNLLNFRAISLTLLHTAINHYRLNNGVYPAMSGREVITHMLYEETGNIFTDLNQVSLPLALKIMSPRLGCFAHNTDYKFQNSIRATGELFEKHKRENHQYAEGLPVLRELKWDDLPNDLFGLTPES</sequence>
<dbReference type="AlphaFoldDB" id="A0A5U8JE69"/>